<dbReference type="InterPro" id="IPR016035">
    <property type="entry name" value="Acyl_Trfase/lysoPLipase"/>
</dbReference>
<dbReference type="SUPFAM" id="SSF52151">
    <property type="entry name" value="FabD/lysophospholipase-like"/>
    <property type="match status" value="1"/>
</dbReference>
<dbReference type="Gene3D" id="3.40.1090.10">
    <property type="entry name" value="Cytosolic phospholipase A2 catalytic domain"/>
    <property type="match status" value="1"/>
</dbReference>
<dbReference type="PANTHER" id="PTHR32176:SF103">
    <property type="entry name" value="OS08G0376550 PROTEIN"/>
    <property type="match status" value="1"/>
</dbReference>
<evidence type="ECO:0000256" key="1">
    <source>
        <dbReference type="ARBA" id="ARBA00022963"/>
    </source>
</evidence>
<dbReference type="GO" id="GO:0004620">
    <property type="term" value="F:phospholipase activity"/>
    <property type="evidence" value="ECO:0007669"/>
    <property type="project" value="TreeGrafter"/>
</dbReference>
<name>A0A978VWU8_ZIZJJ</name>
<dbReference type="GO" id="GO:0047372">
    <property type="term" value="F:monoacylglycerol lipase activity"/>
    <property type="evidence" value="ECO:0007669"/>
    <property type="project" value="TreeGrafter"/>
</dbReference>
<evidence type="ECO:0000313" key="2">
    <source>
        <dbReference type="EMBL" id="KAH7543293.1"/>
    </source>
</evidence>
<organism evidence="2 3">
    <name type="scientific">Ziziphus jujuba var. spinosa</name>
    <dbReference type="NCBI Taxonomy" id="714518"/>
    <lineage>
        <taxon>Eukaryota</taxon>
        <taxon>Viridiplantae</taxon>
        <taxon>Streptophyta</taxon>
        <taxon>Embryophyta</taxon>
        <taxon>Tracheophyta</taxon>
        <taxon>Spermatophyta</taxon>
        <taxon>Magnoliopsida</taxon>
        <taxon>eudicotyledons</taxon>
        <taxon>Gunneridae</taxon>
        <taxon>Pentapetalae</taxon>
        <taxon>rosids</taxon>
        <taxon>fabids</taxon>
        <taxon>Rosales</taxon>
        <taxon>Rhamnaceae</taxon>
        <taxon>Paliureae</taxon>
        <taxon>Ziziphus</taxon>
    </lineage>
</organism>
<keyword evidence="1" id="KW-0442">Lipid degradation</keyword>
<comment type="caution">
    <text evidence="2">The sequence shown here is derived from an EMBL/GenBank/DDBJ whole genome shotgun (WGS) entry which is preliminary data.</text>
</comment>
<dbReference type="Proteomes" id="UP000813462">
    <property type="component" value="Unassembled WGS sequence"/>
</dbReference>
<dbReference type="PANTHER" id="PTHR32176">
    <property type="entry name" value="XYLOSE ISOMERASE"/>
    <property type="match status" value="1"/>
</dbReference>
<dbReference type="EMBL" id="JAEACU010000002">
    <property type="protein sequence ID" value="KAH7543293.1"/>
    <property type="molecule type" value="Genomic_DNA"/>
</dbReference>
<dbReference type="GO" id="GO:0016042">
    <property type="term" value="P:lipid catabolic process"/>
    <property type="evidence" value="ECO:0007669"/>
    <property type="project" value="UniProtKB-KW"/>
</dbReference>
<proteinExistence type="predicted"/>
<reference evidence="2" key="1">
    <citation type="journal article" date="2021" name="Front. Plant Sci.">
        <title>Chromosome-Scale Genome Assembly for Chinese Sour Jujube and Insights Into Its Genome Evolution and Domestication Signature.</title>
        <authorList>
            <person name="Shen L.-Y."/>
            <person name="Luo H."/>
            <person name="Wang X.-L."/>
            <person name="Wang X.-M."/>
            <person name="Qiu X.-J."/>
            <person name="Liu H."/>
            <person name="Zhou S.-S."/>
            <person name="Jia K.-H."/>
            <person name="Nie S."/>
            <person name="Bao Y.-T."/>
            <person name="Zhang R.-G."/>
            <person name="Yun Q.-Z."/>
            <person name="Chai Y.-H."/>
            <person name="Lu J.-Y."/>
            <person name="Li Y."/>
            <person name="Zhao S.-W."/>
            <person name="Mao J.-F."/>
            <person name="Jia S.-G."/>
            <person name="Mao Y.-M."/>
        </authorList>
    </citation>
    <scope>NUCLEOTIDE SEQUENCE</scope>
    <source>
        <strain evidence="2">AT0</strain>
        <tissue evidence="2">Leaf</tissue>
    </source>
</reference>
<evidence type="ECO:0008006" key="4">
    <source>
        <dbReference type="Google" id="ProtNLM"/>
    </source>
</evidence>
<accession>A0A978VWU8</accession>
<sequence length="91" mass="9665">MEKKLGCGKRVLIKLPTCVISEGVWLAASSMAKSASEKSMISILSIDGGGVRGIIPSIILQKLEEELQELDGPDARMRTTLTTLPGQAPEA</sequence>
<gene>
    <name evidence="2" type="ORF">FEM48_Zijuj02G0169000</name>
</gene>
<keyword evidence="1" id="KW-0443">Lipid metabolism</keyword>
<dbReference type="AlphaFoldDB" id="A0A978VWU8"/>
<evidence type="ECO:0000313" key="3">
    <source>
        <dbReference type="Proteomes" id="UP000813462"/>
    </source>
</evidence>
<protein>
    <recommendedName>
        <fullName evidence="4">PNPLA domain-containing protein</fullName>
    </recommendedName>
</protein>